<dbReference type="SUPFAM" id="SSF53474">
    <property type="entry name" value="alpha/beta-Hydrolases"/>
    <property type="match status" value="1"/>
</dbReference>
<dbReference type="InterPro" id="IPR050300">
    <property type="entry name" value="GDXG_lipolytic_enzyme"/>
</dbReference>
<dbReference type="Proteomes" id="UP000308133">
    <property type="component" value="Unassembled WGS sequence"/>
</dbReference>
<proteinExistence type="predicted"/>
<dbReference type="GO" id="GO:0016787">
    <property type="term" value="F:hydrolase activity"/>
    <property type="evidence" value="ECO:0007669"/>
    <property type="project" value="UniProtKB-KW"/>
</dbReference>
<feature type="domain" description="Alpha/beta hydrolase fold-3" evidence="2">
    <location>
        <begin position="106"/>
        <end position="323"/>
    </location>
</feature>
<organism evidence="3 4">
    <name type="scientific">Elsinoe australis</name>
    <dbReference type="NCBI Taxonomy" id="40998"/>
    <lineage>
        <taxon>Eukaryota</taxon>
        <taxon>Fungi</taxon>
        <taxon>Dikarya</taxon>
        <taxon>Ascomycota</taxon>
        <taxon>Pezizomycotina</taxon>
        <taxon>Dothideomycetes</taxon>
        <taxon>Dothideomycetidae</taxon>
        <taxon>Myriangiales</taxon>
        <taxon>Elsinoaceae</taxon>
        <taxon>Elsinoe</taxon>
    </lineage>
</organism>
<protein>
    <submittedName>
        <fullName evidence="3">Alpha/beta hydrolase fold-containing protein 19</fullName>
    </submittedName>
</protein>
<dbReference type="EMBL" id="PTQR01000054">
    <property type="protein sequence ID" value="TKX23278.1"/>
    <property type="molecule type" value="Genomic_DNA"/>
</dbReference>
<dbReference type="AlphaFoldDB" id="A0A4U7AXF7"/>
<dbReference type="PANTHER" id="PTHR48081:SF31">
    <property type="entry name" value="STERYL ACETYL HYDROLASE MUG81-RELATED"/>
    <property type="match status" value="1"/>
</dbReference>
<dbReference type="Gene3D" id="3.40.50.1820">
    <property type="entry name" value="alpha/beta hydrolase"/>
    <property type="match status" value="1"/>
</dbReference>
<gene>
    <name evidence="3" type="ORF">C1H76_4345</name>
</gene>
<evidence type="ECO:0000313" key="4">
    <source>
        <dbReference type="Proteomes" id="UP000308133"/>
    </source>
</evidence>
<evidence type="ECO:0000313" key="3">
    <source>
        <dbReference type="EMBL" id="TKX23278.1"/>
    </source>
</evidence>
<dbReference type="InterPro" id="IPR013094">
    <property type="entry name" value="AB_hydrolase_3"/>
</dbReference>
<sequence>MAPLSVTGLDKIKVVVALSRAVCNGWVNLLLLRGPRSKGLLRRFLYGVLRSFTGNNTIQGDKATGGTSEQTYLDVAKQRGFQPDTLVLKDGLKAHWIGPKNAERVLLYFHGGGYVLAAGPGHVNWLYRWTREASKEKSTSALMLSYTLAPDAQYPTQLQQAAEVLNYLLTEAGKRPSQIIIGGDSAGGNLAVALLSHLLHPHSKVLPVNLSEPLAGALLISPWIEFSPKDALFRANMYYDMIGEKAANKWSKAFLGDAKLDEYTQPADADSAWFSELPSKVNRIYVYGGAKEVLIGSINAFTDKLRSVHSNVEYLVEENAVHADFIVDGAFGYTDYTEGTTKIQQWLTSV</sequence>
<comment type="caution">
    <text evidence="3">The sequence shown here is derived from an EMBL/GenBank/DDBJ whole genome shotgun (WGS) entry which is preliminary data.</text>
</comment>
<dbReference type="Pfam" id="PF07859">
    <property type="entry name" value="Abhydrolase_3"/>
    <property type="match status" value="1"/>
</dbReference>
<evidence type="ECO:0000256" key="1">
    <source>
        <dbReference type="ARBA" id="ARBA00022801"/>
    </source>
</evidence>
<keyword evidence="1 3" id="KW-0378">Hydrolase</keyword>
<accession>A0A4U7AXF7</accession>
<dbReference type="PANTHER" id="PTHR48081">
    <property type="entry name" value="AB HYDROLASE SUPERFAMILY PROTEIN C4A8.06C"/>
    <property type="match status" value="1"/>
</dbReference>
<evidence type="ECO:0000259" key="2">
    <source>
        <dbReference type="Pfam" id="PF07859"/>
    </source>
</evidence>
<name>A0A4U7AXF7_9PEZI</name>
<dbReference type="InterPro" id="IPR029058">
    <property type="entry name" value="AB_hydrolase_fold"/>
</dbReference>
<reference evidence="3 4" key="1">
    <citation type="submission" date="2018-02" db="EMBL/GenBank/DDBJ databases">
        <title>Draft genome sequences of Elsinoe sp., causing black scab on jojoba.</title>
        <authorList>
            <person name="Stodart B."/>
            <person name="Jeffress S."/>
            <person name="Ash G."/>
            <person name="Arun Chinnappa K."/>
        </authorList>
    </citation>
    <scope>NUCLEOTIDE SEQUENCE [LARGE SCALE GENOMIC DNA]</scope>
    <source>
        <strain evidence="3 4">Hillstone_2</strain>
    </source>
</reference>